<feature type="region of interest" description="Disordered" evidence="4">
    <location>
        <begin position="1616"/>
        <end position="1635"/>
    </location>
</feature>
<comment type="caution">
    <text evidence="5">The sequence shown here is derived from an EMBL/GenBank/DDBJ whole genome shotgun (WGS) entry which is preliminary data.</text>
</comment>
<feature type="repeat" description="ANK" evidence="3">
    <location>
        <begin position="1479"/>
        <end position="1512"/>
    </location>
</feature>
<dbReference type="InterPro" id="IPR036770">
    <property type="entry name" value="Ankyrin_rpt-contain_sf"/>
</dbReference>
<feature type="region of interest" description="Disordered" evidence="4">
    <location>
        <begin position="1568"/>
        <end position="1588"/>
    </location>
</feature>
<keyword evidence="2 3" id="KW-0040">ANK repeat</keyword>
<dbReference type="Proteomes" id="UP000620124">
    <property type="component" value="Unassembled WGS sequence"/>
</dbReference>
<dbReference type="PANTHER" id="PTHR24198:SF165">
    <property type="entry name" value="ANKYRIN REPEAT-CONTAINING PROTEIN-RELATED"/>
    <property type="match status" value="1"/>
</dbReference>
<protein>
    <submittedName>
        <fullName evidence="5">Ankyrin repeat protein</fullName>
    </submittedName>
</protein>
<evidence type="ECO:0000313" key="5">
    <source>
        <dbReference type="EMBL" id="KAF7347372.1"/>
    </source>
</evidence>
<dbReference type="PRINTS" id="PR01415">
    <property type="entry name" value="ANKYRIN"/>
</dbReference>
<reference evidence="5" key="1">
    <citation type="submission" date="2020-05" db="EMBL/GenBank/DDBJ databases">
        <title>Mycena genomes resolve the evolution of fungal bioluminescence.</title>
        <authorList>
            <person name="Tsai I.J."/>
        </authorList>
    </citation>
    <scope>NUCLEOTIDE SEQUENCE</scope>
    <source>
        <strain evidence="5">CCC161011</strain>
    </source>
</reference>
<dbReference type="PROSITE" id="PS50297">
    <property type="entry name" value="ANK_REP_REGION"/>
    <property type="match status" value="2"/>
</dbReference>
<sequence>MSRPQNSEVEQFLQRLCALPEVQVSLDDVLKPSLEIEHELRQLFADDKTHERLADPHVGLVDVFDAPDAIRVTRARIVQDDQDLSAHYIMPLTKEKRRLEGPCMLDNLSDFKKNWDVFTEGSLSQLLDWKNVVAAGGSVLACLEPLPEAAKGSRRNMRKHYHAAAYPSSDIDLFLWGLSLEETEAKIKQIYEAVRDAIPQDVTCVRTKNTVSIISQYPYRTVQIILRQYTSPAQVLMGFDIDAGCCLYDGSRVYASPRAIIAMMRQANTIDPSRRSSSYEVRLSKYAIRGFEVYYPDLKREDIDPTIYERSLTRIEGLARLLVLEKFANTDVRYTFLDSRRTLRGRPNPLRRNNKRHRRLQGDLKADVSLVEMSEYDVQFLHIPYGPGWDARRIDKLVYQTDLSMNSTFNPKNKGRRLHRHPAFFGTAEECMEDCCGTCPEPDDEDERKAQEEEDQYYIRGRISFIPIDYGRKSSPGAHESVDASEWIAQAYIGPTERFFAAIAACDREAVSDMLMEVDLNRRDHVGRTPLHMAILSGAPDIACDLVHAGARITAQMVDGRTSLHLAAQLDQLEVVRTVLERSAINEQALVAGDIDSVDSSDWSRISSDDDWSDVGSPTKKGKKAVGDAKPHLPPGIVANGGDLPEDEDVPDVFNVNGVDWDLNFTPLCHAILFSSLPIVEALLSAGADANFVSLTNDQLAVLPLALTILTEDEDRACGIAEKLVLAGASSSAANARGTIFHRAVAANKLKLVTTFLHCDPNATKALNSPFLDSGVAISPLYSAVYNQNYSMLAVLLAHGAKVVISQEDIDAVIAANGTPHYMRPQGQSYPVETALVLQDDMALLLVSLGAQVDFSVGASSEPYFGGPKPEGKVKLHQWIRSAIDWLSLSLLHQPSKPPSEAANVEQEPLPGGWSTCLANLLAMKRKNDPVWTPEWTEEQSSQYMESEKRRLNALKDYLIAVGRLIPGFSDTESEIQAPQPIAPGVTLDSRATSPVPSNHERRARYYRLQPPHTMTPYGFNPYGGDISSDYSPAYLDRLYDDLFEACFAGSNEKIQQMFLPEAAPTTIDTSIFYISVHVADPEASHKGTGITPLVAAIAGRHWDTARLILTIAGLQYKPVEAPARFTTVGIRLDEDDHNYHDGSDVTVDEAVAKFVDITKKSTTAQCNVPPDVLLSASISWISDKGKSERGSPLVKAVYDDDFEAFVNIANLYKYSPRVNLDVDPSPLAMILSRDRTEMLDEYIRRTGVGIDVPEAEETGDVPLAKDKNTIYTGLDVHGKKRLDLARQNDPNVVPIFKNQIIPLLWQAAAAGASQIVDYLAGDRPLSAYRFYAFSNSDSRARALRLVPDLEKTLPELLGWTITPLCETPLFAGIQSKRLPLIKKLLSNSPRMASSALHERVKGLGVNTLMFAIYLGCDTDLVDFLLGQSVSPDIRDETNGFNIFHYMCHKNHLELLHHLLYKLPRDVVEALLCQQSKGRLETPLHLAVKGGNSNTVFTVLEFSTASLHLRDADGWTALHAAVQKRSPAIIGRLINAAPAGLGAENGVGHTPLEMAFLQELIARTHRYKSSPTKSWDDPPTQLPPSDDEGALLRWRNPRLGIQLLAFAERFAAKYPPAAHQEQEDQAAGDGNTAQAWWDTPSTVGYDDRAGALRTVRGGVAYYAPVRRQLVRLEEVQASVEASLARAQENPGAPAVGGGVHVHAQAQAQALQGSLVYQKMHMNQIHSPWGRTASEYAYSY</sequence>
<accession>A0A8H6XUD8</accession>
<dbReference type="SUPFAM" id="SSF48403">
    <property type="entry name" value="Ankyrin repeat"/>
    <property type="match status" value="3"/>
</dbReference>
<keyword evidence="1" id="KW-0677">Repeat</keyword>
<dbReference type="Pfam" id="PF12796">
    <property type="entry name" value="Ank_2"/>
    <property type="match status" value="2"/>
</dbReference>
<dbReference type="OrthoDB" id="539213at2759"/>
<dbReference type="PROSITE" id="PS50088">
    <property type="entry name" value="ANK_REPEAT"/>
    <property type="match status" value="3"/>
</dbReference>
<dbReference type="SMART" id="SM00248">
    <property type="entry name" value="ANK"/>
    <property type="match status" value="11"/>
</dbReference>
<keyword evidence="6" id="KW-1185">Reference proteome</keyword>
<dbReference type="Gene3D" id="1.25.40.20">
    <property type="entry name" value="Ankyrin repeat-containing domain"/>
    <property type="match status" value="3"/>
</dbReference>
<evidence type="ECO:0000256" key="2">
    <source>
        <dbReference type="ARBA" id="ARBA00023043"/>
    </source>
</evidence>
<organism evidence="5 6">
    <name type="scientific">Mycena venus</name>
    <dbReference type="NCBI Taxonomy" id="2733690"/>
    <lineage>
        <taxon>Eukaryota</taxon>
        <taxon>Fungi</taxon>
        <taxon>Dikarya</taxon>
        <taxon>Basidiomycota</taxon>
        <taxon>Agaricomycotina</taxon>
        <taxon>Agaricomycetes</taxon>
        <taxon>Agaricomycetidae</taxon>
        <taxon>Agaricales</taxon>
        <taxon>Marasmiineae</taxon>
        <taxon>Mycenaceae</taxon>
        <taxon>Mycena</taxon>
    </lineage>
</organism>
<evidence type="ECO:0000313" key="6">
    <source>
        <dbReference type="Proteomes" id="UP000620124"/>
    </source>
</evidence>
<dbReference type="EMBL" id="JACAZI010000012">
    <property type="protein sequence ID" value="KAF7347372.1"/>
    <property type="molecule type" value="Genomic_DNA"/>
</dbReference>
<dbReference type="PANTHER" id="PTHR24198">
    <property type="entry name" value="ANKYRIN REPEAT AND PROTEIN KINASE DOMAIN-CONTAINING PROTEIN"/>
    <property type="match status" value="1"/>
</dbReference>
<gene>
    <name evidence="5" type="ORF">MVEN_01493000</name>
</gene>
<feature type="region of interest" description="Disordered" evidence="4">
    <location>
        <begin position="599"/>
        <end position="636"/>
    </location>
</feature>
<dbReference type="InterPro" id="IPR002110">
    <property type="entry name" value="Ankyrin_rpt"/>
</dbReference>
<name>A0A8H6XUD8_9AGAR</name>
<feature type="repeat" description="ANK" evidence="3">
    <location>
        <begin position="559"/>
        <end position="584"/>
    </location>
</feature>
<evidence type="ECO:0000256" key="4">
    <source>
        <dbReference type="SAM" id="MobiDB-lite"/>
    </source>
</evidence>
<proteinExistence type="predicted"/>
<feature type="repeat" description="ANK" evidence="3">
    <location>
        <begin position="526"/>
        <end position="558"/>
    </location>
</feature>
<evidence type="ECO:0000256" key="1">
    <source>
        <dbReference type="ARBA" id="ARBA00022737"/>
    </source>
</evidence>
<evidence type="ECO:0000256" key="3">
    <source>
        <dbReference type="PROSITE-ProRule" id="PRU00023"/>
    </source>
</evidence>